<evidence type="ECO:0000313" key="3">
    <source>
        <dbReference type="Proteomes" id="UP000033109"/>
    </source>
</evidence>
<protein>
    <submittedName>
        <fullName evidence="2">WxcM-like domain-containing protein</fullName>
    </submittedName>
</protein>
<dbReference type="KEGG" id="pko:PKOR_00865"/>
<dbReference type="Proteomes" id="UP000033109">
    <property type="component" value="Chromosome"/>
</dbReference>
<evidence type="ECO:0000259" key="1">
    <source>
        <dbReference type="Pfam" id="PF05523"/>
    </source>
</evidence>
<dbReference type="SUPFAM" id="SSF51182">
    <property type="entry name" value="RmlC-like cupins"/>
    <property type="match status" value="1"/>
</dbReference>
<sequence>MKAYIIELPKILDPRGNLTFLQNPQQIPFSIKRVFWTYDVPGGEQRGGHAYKEQEEVIVALSGSFDVIITNPDGYSEKFFLNRSYYGLYVPARTWRHMENFSTNALSLHMSSRMYDGDDYIRDFEELKNRHTHE</sequence>
<keyword evidence="3" id="KW-1185">Reference proteome</keyword>
<dbReference type="RefSeq" id="WP_046308661.1">
    <property type="nucleotide sequence ID" value="NZ_CBCSCY010000044.1"/>
</dbReference>
<dbReference type="PATRIC" id="fig|400092.3.peg.199"/>
<feature type="domain" description="Sugar 3,4-ketoisomerase QdtA cupin" evidence="1">
    <location>
        <begin position="2"/>
        <end position="129"/>
    </location>
</feature>
<dbReference type="Gene3D" id="2.60.120.10">
    <property type="entry name" value="Jelly Rolls"/>
    <property type="match status" value="1"/>
</dbReference>
<gene>
    <name evidence="2" type="ORF">PKOR_00865</name>
</gene>
<accession>A0A0E3UVM2</accession>
<reference evidence="2 3" key="1">
    <citation type="journal article" date="2015" name="Sci. Rep.">
        <title>Unraveling adaptation of Pontibacter korlensis to radiation and infertility in desert through complete genome and comparative transcriptomic analysis.</title>
        <authorList>
            <person name="Dai J."/>
            <person name="Dai W."/>
            <person name="Qiu C."/>
            <person name="Yang Z."/>
            <person name="Zhang Y."/>
            <person name="Zhou M."/>
            <person name="Zhang L."/>
            <person name="Fang C."/>
            <person name="Gao Q."/>
            <person name="Yang Q."/>
            <person name="Li X."/>
            <person name="Wang Z."/>
            <person name="Wang Z."/>
            <person name="Jia Z."/>
            <person name="Chen X."/>
        </authorList>
    </citation>
    <scope>NUCLEOTIDE SEQUENCE [LARGE SCALE GENOMIC DNA]</scope>
    <source>
        <strain evidence="2 3">X14-1T</strain>
    </source>
</reference>
<dbReference type="Pfam" id="PF05523">
    <property type="entry name" value="FdtA"/>
    <property type="match status" value="1"/>
</dbReference>
<dbReference type="AlphaFoldDB" id="A0A0E3UVM2"/>
<dbReference type="InterPro" id="IPR011051">
    <property type="entry name" value="RmlC_Cupin_sf"/>
</dbReference>
<dbReference type="HOGENOM" id="CLU_127501_0_0_10"/>
<dbReference type="EMBL" id="CP009621">
    <property type="protein sequence ID" value="AKD01956.1"/>
    <property type="molecule type" value="Genomic_DNA"/>
</dbReference>
<dbReference type="CDD" id="cd20292">
    <property type="entry name" value="cupin_QdtA-like"/>
    <property type="match status" value="1"/>
</dbReference>
<dbReference type="InterPro" id="IPR014710">
    <property type="entry name" value="RmlC-like_jellyroll"/>
</dbReference>
<dbReference type="InterPro" id="IPR008894">
    <property type="entry name" value="QdtA_cupin_dom"/>
</dbReference>
<dbReference type="STRING" id="400092.PKOR_00865"/>
<name>A0A0E3UVM2_9BACT</name>
<evidence type="ECO:0000313" key="2">
    <source>
        <dbReference type="EMBL" id="AKD01956.1"/>
    </source>
</evidence>
<dbReference type="OrthoDB" id="9795513at2"/>
<organism evidence="2 3">
    <name type="scientific">Pontibacter korlensis</name>
    <dbReference type="NCBI Taxonomy" id="400092"/>
    <lineage>
        <taxon>Bacteria</taxon>
        <taxon>Pseudomonadati</taxon>
        <taxon>Bacteroidota</taxon>
        <taxon>Cytophagia</taxon>
        <taxon>Cytophagales</taxon>
        <taxon>Hymenobacteraceae</taxon>
        <taxon>Pontibacter</taxon>
    </lineage>
</organism>
<proteinExistence type="predicted"/>